<evidence type="ECO:0000259" key="2">
    <source>
        <dbReference type="Pfam" id="PF05347"/>
    </source>
</evidence>
<dbReference type="EMBL" id="MU155134">
    <property type="protein sequence ID" value="KAF9485677.1"/>
    <property type="molecule type" value="Genomic_DNA"/>
</dbReference>
<dbReference type="GO" id="GO:0016226">
    <property type="term" value="P:iron-sulfur cluster assembly"/>
    <property type="evidence" value="ECO:0007669"/>
    <property type="project" value="InterPro"/>
</dbReference>
<name>A0A9P6CZW5_9AGAR</name>
<evidence type="ECO:0000313" key="4">
    <source>
        <dbReference type="Proteomes" id="UP000807469"/>
    </source>
</evidence>
<dbReference type="GO" id="GO:1990221">
    <property type="term" value="C:L-cysteine desulfurase complex"/>
    <property type="evidence" value="ECO:0007669"/>
    <property type="project" value="TreeGrafter"/>
</dbReference>
<dbReference type="InterPro" id="IPR051522">
    <property type="entry name" value="ISC_assembly_LYR"/>
</dbReference>
<dbReference type="Pfam" id="PF05347">
    <property type="entry name" value="Complex1_LYR"/>
    <property type="match status" value="1"/>
</dbReference>
<comment type="caution">
    <text evidence="3">The sequence shown here is derived from an EMBL/GenBank/DDBJ whole genome shotgun (WGS) entry which is preliminary data.</text>
</comment>
<dbReference type="GO" id="GO:0005739">
    <property type="term" value="C:mitochondrion"/>
    <property type="evidence" value="ECO:0007669"/>
    <property type="project" value="TreeGrafter"/>
</dbReference>
<protein>
    <recommendedName>
        <fullName evidence="2">Complex 1 LYR protein domain-containing protein</fullName>
    </recommendedName>
</protein>
<dbReference type="OrthoDB" id="275715at2759"/>
<dbReference type="Proteomes" id="UP000807469">
    <property type="component" value="Unassembled WGS sequence"/>
</dbReference>
<dbReference type="InterPro" id="IPR045297">
    <property type="entry name" value="Complex1_LYR_LYRM4"/>
</dbReference>
<keyword evidence="4" id="KW-1185">Reference proteome</keyword>
<comment type="similarity">
    <text evidence="1">Belongs to the complex I LYR family.</text>
</comment>
<proteinExistence type="inferred from homology"/>
<sequence length="107" mass="12211">MPVTVAAAPMRQAVLSLYHSMLRTSNSFSSYNFREYFVQRTKDSFRAMQAEQDQQRLSHLYAEALREHNVLQRSAVVNRMYAGPKLAVETTRVRDGKASGIPERSDS</sequence>
<dbReference type="InterPro" id="IPR008011">
    <property type="entry name" value="Complex1_LYR_dom"/>
</dbReference>
<accession>A0A9P6CZW5</accession>
<dbReference type="PANTHER" id="PTHR13166">
    <property type="entry name" value="PROTEIN C6ORF149"/>
    <property type="match status" value="1"/>
</dbReference>
<dbReference type="CDD" id="cd20264">
    <property type="entry name" value="Complex1_LYR_LYRM4"/>
    <property type="match status" value="1"/>
</dbReference>
<evidence type="ECO:0000313" key="3">
    <source>
        <dbReference type="EMBL" id="KAF9485677.1"/>
    </source>
</evidence>
<dbReference type="PANTHER" id="PTHR13166:SF7">
    <property type="entry name" value="LYR MOTIF-CONTAINING PROTEIN 4"/>
    <property type="match status" value="1"/>
</dbReference>
<organism evidence="3 4">
    <name type="scientific">Pholiota conissans</name>
    <dbReference type="NCBI Taxonomy" id="109636"/>
    <lineage>
        <taxon>Eukaryota</taxon>
        <taxon>Fungi</taxon>
        <taxon>Dikarya</taxon>
        <taxon>Basidiomycota</taxon>
        <taxon>Agaricomycotina</taxon>
        <taxon>Agaricomycetes</taxon>
        <taxon>Agaricomycetidae</taxon>
        <taxon>Agaricales</taxon>
        <taxon>Agaricineae</taxon>
        <taxon>Strophariaceae</taxon>
        <taxon>Pholiota</taxon>
    </lineage>
</organism>
<feature type="domain" description="Complex 1 LYR protein" evidence="2">
    <location>
        <begin position="12"/>
        <end position="67"/>
    </location>
</feature>
<evidence type="ECO:0000256" key="1">
    <source>
        <dbReference type="ARBA" id="ARBA00009508"/>
    </source>
</evidence>
<gene>
    <name evidence="3" type="ORF">BDN70DRAFT_870986</name>
</gene>
<dbReference type="AlphaFoldDB" id="A0A9P6CZW5"/>
<reference evidence="3" key="1">
    <citation type="submission" date="2020-11" db="EMBL/GenBank/DDBJ databases">
        <authorList>
            <consortium name="DOE Joint Genome Institute"/>
            <person name="Ahrendt S."/>
            <person name="Riley R."/>
            <person name="Andreopoulos W."/>
            <person name="Labutti K."/>
            <person name="Pangilinan J."/>
            <person name="Ruiz-Duenas F.J."/>
            <person name="Barrasa J.M."/>
            <person name="Sanchez-Garcia M."/>
            <person name="Camarero S."/>
            <person name="Miyauchi S."/>
            <person name="Serrano A."/>
            <person name="Linde D."/>
            <person name="Babiker R."/>
            <person name="Drula E."/>
            <person name="Ayuso-Fernandez I."/>
            <person name="Pacheco R."/>
            <person name="Padilla G."/>
            <person name="Ferreira P."/>
            <person name="Barriuso J."/>
            <person name="Kellner H."/>
            <person name="Castanera R."/>
            <person name="Alfaro M."/>
            <person name="Ramirez L."/>
            <person name="Pisabarro A.G."/>
            <person name="Kuo A."/>
            <person name="Tritt A."/>
            <person name="Lipzen A."/>
            <person name="He G."/>
            <person name="Yan M."/>
            <person name="Ng V."/>
            <person name="Cullen D."/>
            <person name="Martin F."/>
            <person name="Rosso M.-N."/>
            <person name="Henrissat B."/>
            <person name="Hibbett D."/>
            <person name="Martinez A.T."/>
            <person name="Grigoriev I.V."/>
        </authorList>
    </citation>
    <scope>NUCLEOTIDE SEQUENCE</scope>
    <source>
        <strain evidence="3">CIRM-BRFM 674</strain>
    </source>
</reference>